<feature type="binding site" evidence="6">
    <location>
        <begin position="137"/>
        <end position="138"/>
    </location>
    <ligand>
        <name>S-adenosyl-L-methionine</name>
        <dbReference type="ChEBI" id="CHEBI:59789"/>
    </ligand>
</feature>
<dbReference type="Proteomes" id="UP001327459">
    <property type="component" value="Chromosome"/>
</dbReference>
<dbReference type="Pfam" id="PF02527">
    <property type="entry name" value="GidB"/>
    <property type="match status" value="1"/>
</dbReference>
<name>A0ABZ0YYT2_9GAMM</name>
<keyword evidence="3 6" id="KW-0489">Methyltransferase</keyword>
<keyword evidence="2 6" id="KW-0698">rRNA processing</keyword>
<evidence type="ECO:0000313" key="7">
    <source>
        <dbReference type="EMBL" id="WQH16442.1"/>
    </source>
</evidence>
<comment type="function">
    <text evidence="6">Specifically methylates the N7 position of guanine in position 527 of 16S rRNA.</text>
</comment>
<proteinExistence type="inferred from homology"/>
<comment type="subcellular location">
    <subcellularLocation>
        <location evidence="6">Cytoplasm</location>
    </subcellularLocation>
</comment>
<dbReference type="CDD" id="cd02440">
    <property type="entry name" value="AdoMet_MTases"/>
    <property type="match status" value="1"/>
</dbReference>
<dbReference type="PANTHER" id="PTHR31760">
    <property type="entry name" value="S-ADENOSYL-L-METHIONINE-DEPENDENT METHYLTRANSFERASES SUPERFAMILY PROTEIN"/>
    <property type="match status" value="1"/>
</dbReference>
<sequence>MPAALSGEQRERLERRLLDGTDRLGLALEPAVGRRLIDYLELLARWNRAYNLTAVRDLESMVTRHLLDSLAVLPHLPACPRLLDIGSGPGIPGMILAVCRPDSEVTLVDSNLKMTRFAMAAQRELGLGNVTVRRERVEQLDPADRFDCVISRAFAALADFVRLGAPLLADGGRLYAMKGRLDRQELDALPDGFVVTARHALAVPDLDAERHLLVIDREAVA</sequence>
<evidence type="ECO:0000256" key="4">
    <source>
        <dbReference type="ARBA" id="ARBA00022679"/>
    </source>
</evidence>
<dbReference type="HAMAP" id="MF_00074">
    <property type="entry name" value="16SrRNA_methyltr_G"/>
    <property type="match status" value="1"/>
</dbReference>
<evidence type="ECO:0000256" key="1">
    <source>
        <dbReference type="ARBA" id="ARBA00022490"/>
    </source>
</evidence>
<dbReference type="RefSeq" id="WP_322521437.1">
    <property type="nucleotide sequence ID" value="NZ_CP140153.1"/>
</dbReference>
<keyword evidence="8" id="KW-1185">Reference proteome</keyword>
<keyword evidence="1 6" id="KW-0963">Cytoplasm</keyword>
<evidence type="ECO:0000313" key="8">
    <source>
        <dbReference type="Proteomes" id="UP001327459"/>
    </source>
</evidence>
<dbReference type="PIRSF" id="PIRSF003078">
    <property type="entry name" value="GidB"/>
    <property type="match status" value="1"/>
</dbReference>
<comment type="caution">
    <text evidence="6">Lacks conserved residue(s) required for the propagation of feature annotation.</text>
</comment>
<accession>A0ABZ0YYT2</accession>
<dbReference type="GO" id="GO:0008168">
    <property type="term" value="F:methyltransferase activity"/>
    <property type="evidence" value="ECO:0007669"/>
    <property type="project" value="UniProtKB-KW"/>
</dbReference>
<dbReference type="EMBL" id="CP140153">
    <property type="protein sequence ID" value="WQH16442.1"/>
    <property type="molecule type" value="Genomic_DNA"/>
</dbReference>
<feature type="binding site" evidence="6">
    <location>
        <position position="152"/>
    </location>
    <ligand>
        <name>S-adenosyl-L-methionine</name>
        <dbReference type="ChEBI" id="CHEBI:59789"/>
    </ligand>
</feature>
<protein>
    <recommendedName>
        <fullName evidence="6">Ribosomal RNA small subunit methyltransferase G</fullName>
        <ecNumber evidence="6">2.1.1.170</ecNumber>
    </recommendedName>
    <alternativeName>
        <fullName evidence="6">16S rRNA 7-methylguanosine methyltransferase</fullName>
        <shortName evidence="6">16S rRNA m7G methyltransferase</shortName>
    </alternativeName>
</protein>
<feature type="binding site" evidence="6">
    <location>
        <position position="86"/>
    </location>
    <ligand>
        <name>S-adenosyl-L-methionine</name>
        <dbReference type="ChEBI" id="CHEBI:59789"/>
    </ligand>
</feature>
<gene>
    <name evidence="6 7" type="primary">rsmG</name>
    <name evidence="7" type="ORF">SR882_00670</name>
</gene>
<dbReference type="SUPFAM" id="SSF53335">
    <property type="entry name" value="S-adenosyl-L-methionine-dependent methyltransferases"/>
    <property type="match status" value="1"/>
</dbReference>
<dbReference type="NCBIfam" id="TIGR00138">
    <property type="entry name" value="rsmG_gidB"/>
    <property type="match status" value="1"/>
</dbReference>
<keyword evidence="5 6" id="KW-0949">S-adenosyl-L-methionine</keyword>
<dbReference type="PANTHER" id="PTHR31760:SF0">
    <property type="entry name" value="S-ADENOSYL-L-METHIONINE-DEPENDENT METHYLTRANSFERASES SUPERFAMILY PROTEIN"/>
    <property type="match status" value="1"/>
</dbReference>
<comment type="catalytic activity">
    <reaction evidence="6">
        <text>guanosine(527) in 16S rRNA + S-adenosyl-L-methionine = N(7)-methylguanosine(527) in 16S rRNA + S-adenosyl-L-homocysteine</text>
        <dbReference type="Rhea" id="RHEA:42732"/>
        <dbReference type="Rhea" id="RHEA-COMP:10209"/>
        <dbReference type="Rhea" id="RHEA-COMP:10210"/>
        <dbReference type="ChEBI" id="CHEBI:57856"/>
        <dbReference type="ChEBI" id="CHEBI:59789"/>
        <dbReference type="ChEBI" id="CHEBI:74269"/>
        <dbReference type="ChEBI" id="CHEBI:74480"/>
        <dbReference type="EC" id="2.1.1.170"/>
    </reaction>
</comment>
<evidence type="ECO:0000256" key="5">
    <source>
        <dbReference type="ARBA" id="ARBA00022691"/>
    </source>
</evidence>
<dbReference type="InterPro" id="IPR029063">
    <property type="entry name" value="SAM-dependent_MTases_sf"/>
</dbReference>
<evidence type="ECO:0000256" key="6">
    <source>
        <dbReference type="HAMAP-Rule" id="MF_00074"/>
    </source>
</evidence>
<keyword evidence="4 6" id="KW-0808">Transferase</keyword>
<dbReference type="InterPro" id="IPR003682">
    <property type="entry name" value="rRNA_ssu_MeTfrase_G"/>
</dbReference>
<evidence type="ECO:0000256" key="2">
    <source>
        <dbReference type="ARBA" id="ARBA00022552"/>
    </source>
</evidence>
<evidence type="ECO:0000256" key="3">
    <source>
        <dbReference type="ARBA" id="ARBA00022603"/>
    </source>
</evidence>
<dbReference type="EC" id="2.1.1.170" evidence="6"/>
<reference evidence="7 8" key="1">
    <citation type="submission" date="2023-11" db="EMBL/GenBank/DDBJ databases">
        <title>MicrobeMod: A computational toolkit for identifying prokaryotic methylation and restriction-modification with nanopore sequencing.</title>
        <authorList>
            <person name="Crits-Christoph A."/>
            <person name="Kang S.C."/>
            <person name="Lee H."/>
            <person name="Ostrov N."/>
        </authorList>
    </citation>
    <scope>NUCLEOTIDE SEQUENCE [LARGE SCALE GENOMIC DNA]</scope>
    <source>
        <strain evidence="7 8">ATCC 49870</strain>
    </source>
</reference>
<organism evidence="7 8">
    <name type="scientific">Guyparkeria halophila</name>
    <dbReference type="NCBI Taxonomy" id="47960"/>
    <lineage>
        <taxon>Bacteria</taxon>
        <taxon>Pseudomonadati</taxon>
        <taxon>Pseudomonadota</taxon>
        <taxon>Gammaproteobacteria</taxon>
        <taxon>Chromatiales</taxon>
        <taxon>Thioalkalibacteraceae</taxon>
        <taxon>Guyparkeria</taxon>
    </lineage>
</organism>
<comment type="similarity">
    <text evidence="6">Belongs to the methyltransferase superfamily. RNA methyltransferase RsmG family.</text>
</comment>
<dbReference type="GO" id="GO:0032259">
    <property type="term" value="P:methylation"/>
    <property type="evidence" value="ECO:0007669"/>
    <property type="project" value="UniProtKB-KW"/>
</dbReference>
<dbReference type="Gene3D" id="3.40.50.150">
    <property type="entry name" value="Vaccinia Virus protein VP39"/>
    <property type="match status" value="1"/>
</dbReference>